<dbReference type="AlphaFoldDB" id="A0A3P6P4B2"/>
<keyword evidence="2" id="KW-1185">Reference proteome</keyword>
<dbReference type="Proteomes" id="UP000267096">
    <property type="component" value="Unassembled WGS sequence"/>
</dbReference>
<protein>
    <submittedName>
        <fullName evidence="1">Uncharacterized protein</fullName>
    </submittedName>
</protein>
<sequence length="102" mass="11569">MIGNSFVDAHATDLQTASKAFVDDVYEAIDASTWCREVIKALDLHMHKIASGEIALPEKPSLWEQYPFSYCAQKNRRPKMEDKAAIFPSLCVAEPKMFFPIF</sequence>
<gene>
    <name evidence="1" type="ORF">ASIM_LOCUS6955</name>
</gene>
<evidence type="ECO:0000313" key="2">
    <source>
        <dbReference type="Proteomes" id="UP000267096"/>
    </source>
</evidence>
<proteinExistence type="predicted"/>
<evidence type="ECO:0000313" key="1">
    <source>
        <dbReference type="EMBL" id="VDK28187.1"/>
    </source>
</evidence>
<organism evidence="1 2">
    <name type="scientific">Anisakis simplex</name>
    <name type="common">Herring worm</name>
    <dbReference type="NCBI Taxonomy" id="6269"/>
    <lineage>
        <taxon>Eukaryota</taxon>
        <taxon>Metazoa</taxon>
        <taxon>Ecdysozoa</taxon>
        <taxon>Nematoda</taxon>
        <taxon>Chromadorea</taxon>
        <taxon>Rhabditida</taxon>
        <taxon>Spirurina</taxon>
        <taxon>Ascaridomorpha</taxon>
        <taxon>Ascaridoidea</taxon>
        <taxon>Anisakidae</taxon>
        <taxon>Anisakis</taxon>
        <taxon>Anisakis simplex complex</taxon>
    </lineage>
</organism>
<accession>A0A3P6P4B2</accession>
<name>A0A3P6P4B2_ANISI</name>
<dbReference type="EMBL" id="UYRR01015996">
    <property type="protein sequence ID" value="VDK28187.1"/>
    <property type="molecule type" value="Genomic_DNA"/>
</dbReference>
<reference evidence="1 2" key="1">
    <citation type="submission" date="2018-11" db="EMBL/GenBank/DDBJ databases">
        <authorList>
            <consortium name="Pathogen Informatics"/>
        </authorList>
    </citation>
    <scope>NUCLEOTIDE SEQUENCE [LARGE SCALE GENOMIC DNA]</scope>
</reference>